<dbReference type="Proteomes" id="UP001596099">
    <property type="component" value="Unassembled WGS sequence"/>
</dbReference>
<evidence type="ECO:0000313" key="2">
    <source>
        <dbReference type="Proteomes" id="UP001596099"/>
    </source>
</evidence>
<reference evidence="1 2" key="1">
    <citation type="journal article" date="2019" name="Int. J. Syst. Evol. Microbiol.">
        <title>The Global Catalogue of Microorganisms (GCM) 10K type strain sequencing project: providing services to taxonomists for standard genome sequencing and annotation.</title>
        <authorList>
            <consortium name="The Broad Institute Genomics Platform"/>
            <consortium name="The Broad Institute Genome Sequencing Center for Infectious Disease"/>
            <person name="Wu L."/>
            <person name="Ma J."/>
        </authorList>
    </citation>
    <scope>NUCLEOTIDE SEQUENCE [LARGE SCALE GENOMIC DNA]</scope>
    <source>
        <strain evidence="1 2">CGMCC 1.12543</strain>
    </source>
</reference>
<evidence type="ECO:0000313" key="1">
    <source>
        <dbReference type="EMBL" id="MFC5970379.1"/>
    </source>
</evidence>
<name>A0ABD5RJ82_9EURY</name>
<dbReference type="AlphaFoldDB" id="A0ABD5RJ82"/>
<dbReference type="PROSITE" id="PS51257">
    <property type="entry name" value="PROKAR_LIPOPROTEIN"/>
    <property type="match status" value="1"/>
</dbReference>
<dbReference type="RefSeq" id="WP_247419352.1">
    <property type="nucleotide sequence ID" value="NZ_JALLGW010000002.1"/>
</dbReference>
<accession>A0ABD5RJ82</accession>
<dbReference type="EMBL" id="JBHSQH010000001">
    <property type="protein sequence ID" value="MFC5970379.1"/>
    <property type="molecule type" value="Genomic_DNA"/>
</dbReference>
<protein>
    <recommendedName>
        <fullName evidence="3">Lipoprotein</fullName>
    </recommendedName>
</protein>
<proteinExistence type="predicted"/>
<keyword evidence="2" id="KW-1185">Reference proteome</keyword>
<gene>
    <name evidence="1" type="ORF">ACFPYI_03465</name>
</gene>
<sequence length="171" mass="18343">MNRRVLLSSLGVCATASLAGCSSLLDDPTGGIDGGAPPAGTLQFINDGDRSYTIEVAVVDVGTDSTITSEEHVVTGEVPTRFPPEQRTLVVTKTIESDQRRAFPNTFTEPVTYVLECTLSDSVPWAEPESHLFNPAPANYDYGYIARARVSESNTLSLGSRSTDDLGPFEK</sequence>
<evidence type="ECO:0008006" key="3">
    <source>
        <dbReference type="Google" id="ProtNLM"/>
    </source>
</evidence>
<comment type="caution">
    <text evidence="1">The sequence shown here is derived from an EMBL/GenBank/DDBJ whole genome shotgun (WGS) entry which is preliminary data.</text>
</comment>
<organism evidence="1 2">
    <name type="scientific">Halomarina salina</name>
    <dbReference type="NCBI Taxonomy" id="1872699"/>
    <lineage>
        <taxon>Archaea</taxon>
        <taxon>Methanobacteriati</taxon>
        <taxon>Methanobacteriota</taxon>
        <taxon>Stenosarchaea group</taxon>
        <taxon>Halobacteria</taxon>
        <taxon>Halobacteriales</taxon>
        <taxon>Natronomonadaceae</taxon>
        <taxon>Halomarina</taxon>
    </lineage>
</organism>